<dbReference type="OrthoDB" id="9814001at2"/>
<dbReference type="InterPro" id="IPR052714">
    <property type="entry name" value="MFS_Exporter"/>
</dbReference>
<evidence type="ECO:0000256" key="1">
    <source>
        <dbReference type="ARBA" id="ARBA00004651"/>
    </source>
</evidence>
<feature type="transmembrane region" description="Helical" evidence="6">
    <location>
        <begin position="377"/>
        <end position="395"/>
    </location>
</feature>
<dbReference type="InterPro" id="IPR020846">
    <property type="entry name" value="MFS_dom"/>
</dbReference>
<dbReference type="SUPFAM" id="SSF103473">
    <property type="entry name" value="MFS general substrate transporter"/>
    <property type="match status" value="1"/>
</dbReference>
<dbReference type="GO" id="GO:0005886">
    <property type="term" value="C:plasma membrane"/>
    <property type="evidence" value="ECO:0007669"/>
    <property type="project" value="UniProtKB-SubCell"/>
</dbReference>
<dbReference type="EMBL" id="QPJT01000003">
    <property type="protein sequence ID" value="RCX19475.1"/>
    <property type="molecule type" value="Genomic_DNA"/>
</dbReference>
<evidence type="ECO:0000256" key="5">
    <source>
        <dbReference type="ARBA" id="ARBA00023136"/>
    </source>
</evidence>
<feature type="transmembrane region" description="Helical" evidence="6">
    <location>
        <begin position="51"/>
        <end position="75"/>
    </location>
</feature>
<dbReference type="PANTHER" id="PTHR23531:SF1">
    <property type="entry name" value="QUINOLENE RESISTANCE PROTEIN NORA"/>
    <property type="match status" value="1"/>
</dbReference>
<feature type="transmembrane region" description="Helical" evidence="6">
    <location>
        <begin position="87"/>
        <end position="105"/>
    </location>
</feature>
<sequence>MNELISEGAVSKGKQTIWNKAFFIIFAINFILNMGQFMMNTLIPKYAEHLGATATIVGMVSGMFAVTALCVRPVVGPATGYFKKNRLLAVTIGIIIAAFVFYGFAASIPMIIIGRLLHGMGMGFLGPITLALASNALPENKMASGLGIFSLGQAVATAVGPTIGLKLLKAVGYSKVFFIAAALLAVACILSLQMKTEEPDRLAGFKISLNNIIDFDVIVPAIIMFFLGGTYSCINSFIILYGGECGIEDIGLFFTAYAICLLFTRPIGGRVADKYGIDKTIIPGIIIFAASFIIVSFSRTLPMFLIAGAVSAFGYGICQPAMQTLCMSLVPKERRGVAGNTNYIGLDTGYLIIPPLAGTIVTLIQQNGGSKLMGYTVMYRIMAVPILIALVIFLVNRKKLTKRNQEIA</sequence>
<comment type="caution">
    <text evidence="8">The sequence shown here is derived from an EMBL/GenBank/DDBJ whole genome shotgun (WGS) entry which is preliminary data.</text>
</comment>
<dbReference type="RefSeq" id="WP_114296529.1">
    <property type="nucleotide sequence ID" value="NZ_QPJT01000003.1"/>
</dbReference>
<dbReference type="InterPro" id="IPR011701">
    <property type="entry name" value="MFS"/>
</dbReference>
<name>A0A369BE20_9FIRM</name>
<feature type="transmembrane region" description="Helical" evidence="6">
    <location>
        <begin position="303"/>
        <end position="322"/>
    </location>
</feature>
<keyword evidence="9" id="KW-1185">Reference proteome</keyword>
<feature type="transmembrane region" description="Helical" evidence="6">
    <location>
        <begin position="21"/>
        <end position="39"/>
    </location>
</feature>
<feature type="transmembrane region" description="Helical" evidence="6">
    <location>
        <begin position="145"/>
        <end position="164"/>
    </location>
</feature>
<reference evidence="8 9" key="1">
    <citation type="submission" date="2018-07" db="EMBL/GenBank/DDBJ databases">
        <title>Genomic Encyclopedia of Type Strains, Phase IV (KMG-IV): sequencing the most valuable type-strain genomes for metagenomic binning, comparative biology and taxonomic classification.</title>
        <authorList>
            <person name="Goeker M."/>
        </authorList>
    </citation>
    <scope>NUCLEOTIDE SEQUENCE [LARGE SCALE GENOMIC DNA]</scope>
    <source>
        <strain evidence="8 9">DSM 27016</strain>
    </source>
</reference>
<organism evidence="8 9">
    <name type="scientific">Anaerobacterium chartisolvens</name>
    <dbReference type="NCBI Taxonomy" id="1297424"/>
    <lineage>
        <taxon>Bacteria</taxon>
        <taxon>Bacillati</taxon>
        <taxon>Bacillota</taxon>
        <taxon>Clostridia</taxon>
        <taxon>Eubacteriales</taxon>
        <taxon>Oscillospiraceae</taxon>
        <taxon>Anaerobacterium</taxon>
    </lineage>
</organism>
<feature type="transmembrane region" description="Helical" evidence="6">
    <location>
        <begin position="280"/>
        <end position="297"/>
    </location>
</feature>
<evidence type="ECO:0000259" key="7">
    <source>
        <dbReference type="PROSITE" id="PS50850"/>
    </source>
</evidence>
<gene>
    <name evidence="8" type="ORF">DFR58_103222</name>
</gene>
<evidence type="ECO:0000256" key="3">
    <source>
        <dbReference type="ARBA" id="ARBA00022692"/>
    </source>
</evidence>
<keyword evidence="2" id="KW-0813">Transport</keyword>
<feature type="transmembrane region" description="Helical" evidence="6">
    <location>
        <begin position="176"/>
        <end position="194"/>
    </location>
</feature>
<evidence type="ECO:0000313" key="9">
    <source>
        <dbReference type="Proteomes" id="UP000253034"/>
    </source>
</evidence>
<dbReference type="Pfam" id="PF07690">
    <property type="entry name" value="MFS_1"/>
    <property type="match status" value="1"/>
</dbReference>
<feature type="transmembrane region" description="Helical" evidence="6">
    <location>
        <begin position="111"/>
        <end position="133"/>
    </location>
</feature>
<proteinExistence type="predicted"/>
<feature type="transmembrane region" description="Helical" evidence="6">
    <location>
        <begin position="250"/>
        <end position="268"/>
    </location>
</feature>
<dbReference type="Gene3D" id="1.20.1250.20">
    <property type="entry name" value="MFS general substrate transporter like domains"/>
    <property type="match status" value="2"/>
</dbReference>
<dbReference type="GO" id="GO:0022857">
    <property type="term" value="F:transmembrane transporter activity"/>
    <property type="evidence" value="ECO:0007669"/>
    <property type="project" value="InterPro"/>
</dbReference>
<comment type="subcellular location">
    <subcellularLocation>
        <location evidence="1">Cell membrane</location>
        <topology evidence="1">Multi-pass membrane protein</topology>
    </subcellularLocation>
</comment>
<protein>
    <submittedName>
        <fullName evidence="8">Putative MFS family arabinose efflux permease</fullName>
    </submittedName>
</protein>
<evidence type="ECO:0000256" key="4">
    <source>
        <dbReference type="ARBA" id="ARBA00022989"/>
    </source>
</evidence>
<accession>A0A369BE20</accession>
<dbReference type="Proteomes" id="UP000253034">
    <property type="component" value="Unassembled WGS sequence"/>
</dbReference>
<keyword evidence="5 6" id="KW-0472">Membrane</keyword>
<dbReference type="PANTHER" id="PTHR23531">
    <property type="entry name" value="QUINOLENE RESISTANCE PROTEIN NORA"/>
    <property type="match status" value="1"/>
</dbReference>
<keyword evidence="4 6" id="KW-1133">Transmembrane helix</keyword>
<feature type="transmembrane region" description="Helical" evidence="6">
    <location>
        <begin position="343"/>
        <end position="365"/>
    </location>
</feature>
<dbReference type="CDD" id="cd17489">
    <property type="entry name" value="MFS_YfcJ_like"/>
    <property type="match status" value="1"/>
</dbReference>
<dbReference type="PROSITE" id="PS50850">
    <property type="entry name" value="MFS"/>
    <property type="match status" value="1"/>
</dbReference>
<evidence type="ECO:0000313" key="8">
    <source>
        <dbReference type="EMBL" id="RCX19475.1"/>
    </source>
</evidence>
<feature type="domain" description="Major facilitator superfamily (MFS) profile" evidence="7">
    <location>
        <begin position="21"/>
        <end position="401"/>
    </location>
</feature>
<evidence type="ECO:0000256" key="6">
    <source>
        <dbReference type="SAM" id="Phobius"/>
    </source>
</evidence>
<feature type="transmembrane region" description="Helical" evidence="6">
    <location>
        <begin position="215"/>
        <end position="238"/>
    </location>
</feature>
<dbReference type="AlphaFoldDB" id="A0A369BE20"/>
<dbReference type="InterPro" id="IPR036259">
    <property type="entry name" value="MFS_trans_sf"/>
</dbReference>
<keyword evidence="3 6" id="KW-0812">Transmembrane</keyword>
<evidence type="ECO:0000256" key="2">
    <source>
        <dbReference type="ARBA" id="ARBA00022448"/>
    </source>
</evidence>